<name>A0ABR5APK0_9BACL</name>
<reference evidence="1 2" key="1">
    <citation type="submission" date="2014-12" db="EMBL/GenBank/DDBJ databases">
        <title>Draft genome sequence of Paenibacillus kamchatkensis strain B-2647.</title>
        <authorList>
            <person name="Karlyshev A.V."/>
            <person name="Kudryashova E.B."/>
        </authorList>
    </citation>
    <scope>NUCLEOTIDE SEQUENCE [LARGE SCALE GENOMIC DNA]</scope>
    <source>
        <strain evidence="1 2">VKM B-2647</strain>
    </source>
</reference>
<keyword evidence="2" id="KW-1185">Reference proteome</keyword>
<comment type="caution">
    <text evidence="1">The sequence shown here is derived from an EMBL/GenBank/DDBJ whole genome shotgun (WGS) entry which is preliminary data.</text>
</comment>
<protein>
    <recommendedName>
        <fullName evidence="3">Secreted protein</fullName>
    </recommendedName>
</protein>
<evidence type="ECO:0000313" key="1">
    <source>
        <dbReference type="EMBL" id="KIL42297.1"/>
    </source>
</evidence>
<evidence type="ECO:0008006" key="3">
    <source>
        <dbReference type="Google" id="ProtNLM"/>
    </source>
</evidence>
<dbReference type="EMBL" id="JXAK01000002">
    <property type="protein sequence ID" value="KIL42297.1"/>
    <property type="molecule type" value="Genomic_DNA"/>
</dbReference>
<accession>A0ABR5APK0</accession>
<organism evidence="1 2">
    <name type="scientific">Gordoniibacillus kamchatkensis</name>
    <dbReference type="NCBI Taxonomy" id="1590651"/>
    <lineage>
        <taxon>Bacteria</taxon>
        <taxon>Bacillati</taxon>
        <taxon>Bacillota</taxon>
        <taxon>Bacilli</taxon>
        <taxon>Bacillales</taxon>
        <taxon>Paenibacillaceae</taxon>
        <taxon>Gordoniibacillus</taxon>
    </lineage>
</organism>
<dbReference type="Proteomes" id="UP000031967">
    <property type="component" value="Unassembled WGS sequence"/>
</dbReference>
<sequence>MRLRLRLTADCAAVAVLAVALLAEAALRRVSPLRGPRGGTDLRLACVARRTVLQDRTCIWRKATALLVRRLYVRP</sequence>
<gene>
    <name evidence="1" type="ORF">SD70_01900</name>
</gene>
<evidence type="ECO:0000313" key="2">
    <source>
        <dbReference type="Proteomes" id="UP000031967"/>
    </source>
</evidence>
<proteinExistence type="predicted"/>